<dbReference type="GO" id="GO:0016020">
    <property type="term" value="C:membrane"/>
    <property type="evidence" value="ECO:0007669"/>
    <property type="project" value="UniProtKB-SubCell"/>
</dbReference>
<evidence type="ECO:0000256" key="6">
    <source>
        <dbReference type="ARBA" id="ARBA00023170"/>
    </source>
</evidence>
<keyword evidence="5 10" id="KW-0472">Membrane</keyword>
<comment type="similarity">
    <text evidence="8">Belongs to the G-protein coupled receptor 1 family.</text>
</comment>
<evidence type="ECO:0000256" key="3">
    <source>
        <dbReference type="ARBA" id="ARBA00022989"/>
    </source>
</evidence>
<keyword evidence="2 8" id="KW-0812">Transmembrane</keyword>
<feature type="domain" description="G-protein coupled receptors family 1 profile" evidence="11">
    <location>
        <begin position="79"/>
        <end position="344"/>
    </location>
</feature>
<sequence length="522" mass="58285">MKPRPFATDMSTRSYNNSTSPHNSSELVYEFVSCAENGSLYLPNCQGMMLDGREDYLSEGALIAVTVVYAVVFLVGVLGNVAVGLAVWGRRELRKATNYFLVNLSVADLLLLLVCMPTSLLETWVPMPWLLGEVMCKLVPYLEVVVCQASVLTIVAVSIERYLGLTHPLRARSVCTSSRTWRAVILLWVTSLLAGSPVLSIAELTTYYQNDTAITVCDTKVDKPWKTAYVLTTTVLFFIVPILLLCVLYSIIGRKMVGTCRLNSEEASDSLVERQRSRRRVVYMMVTVVVVFFVSLLPQRVVQLWLILAPREDINAFGQHDVLILVVFLRIMLYLNSTLNPIIYTLFSTQFRSAFLRLVGFKDKSASLQRTTNTRCWLVRYRNTLEIHGKGVHRTKAEPGFINRQAYPMLPIIKSTGVAANQGVGRITRQVTSTPSPLSLHVRGNSIVSMVPTIHFSDSDQDMEVPPKDEVVQIYGLQPDALLKPFSETSRLTNSTSLRDVYGDSVVGDNGLDTNTPMSKSF</sequence>
<feature type="transmembrane region" description="Helical" evidence="10">
    <location>
        <begin position="141"/>
        <end position="163"/>
    </location>
</feature>
<dbReference type="InParanoid" id="C3Z6E8"/>
<comment type="subcellular location">
    <subcellularLocation>
        <location evidence="1">Membrane</location>
        <topology evidence="1">Multi-pass membrane protein</topology>
    </subcellularLocation>
</comment>
<feature type="transmembrane region" description="Helical" evidence="10">
    <location>
        <begin position="281"/>
        <end position="302"/>
    </location>
</feature>
<keyword evidence="3 10" id="KW-1133">Transmembrane helix</keyword>
<dbReference type="PROSITE" id="PS00237">
    <property type="entry name" value="G_PROTEIN_RECEP_F1_1"/>
    <property type="match status" value="1"/>
</dbReference>
<dbReference type="EMBL" id="GG666587">
    <property type="protein sequence ID" value="EEN51892.1"/>
    <property type="molecule type" value="Genomic_DNA"/>
</dbReference>
<dbReference type="PANTHER" id="PTHR24243">
    <property type="entry name" value="G-PROTEIN COUPLED RECEPTOR"/>
    <property type="match status" value="1"/>
</dbReference>
<evidence type="ECO:0000256" key="5">
    <source>
        <dbReference type="ARBA" id="ARBA00023136"/>
    </source>
</evidence>
<feature type="transmembrane region" description="Helical" evidence="10">
    <location>
        <begin position="100"/>
        <end position="121"/>
    </location>
</feature>
<evidence type="ECO:0000256" key="4">
    <source>
        <dbReference type="ARBA" id="ARBA00023040"/>
    </source>
</evidence>
<feature type="transmembrane region" description="Helical" evidence="10">
    <location>
        <begin position="184"/>
        <end position="208"/>
    </location>
</feature>
<dbReference type="eggNOG" id="KOG3656">
    <property type="taxonomic scope" value="Eukaryota"/>
</dbReference>
<dbReference type="PRINTS" id="PR00237">
    <property type="entry name" value="GPCRRHODOPSN"/>
</dbReference>
<evidence type="ECO:0000256" key="2">
    <source>
        <dbReference type="ARBA" id="ARBA00022692"/>
    </source>
</evidence>
<accession>C3Z6E8</accession>
<dbReference type="InterPro" id="IPR017452">
    <property type="entry name" value="GPCR_Rhodpsn_7TM"/>
</dbReference>
<proteinExistence type="inferred from homology"/>
<dbReference type="PANTHER" id="PTHR24243:SF233">
    <property type="entry name" value="THYROTROPIN-RELEASING HORMONE RECEPTOR"/>
    <property type="match status" value="1"/>
</dbReference>
<keyword evidence="7 8" id="KW-0807">Transducer</keyword>
<dbReference type="CDD" id="cd14997">
    <property type="entry name" value="7tmA_ETH-R"/>
    <property type="match status" value="1"/>
</dbReference>
<feature type="region of interest" description="Disordered" evidence="9">
    <location>
        <begin position="1"/>
        <end position="23"/>
    </location>
</feature>
<feature type="transmembrane region" description="Helical" evidence="10">
    <location>
        <begin position="322"/>
        <end position="347"/>
    </location>
</feature>
<evidence type="ECO:0000259" key="11">
    <source>
        <dbReference type="PROSITE" id="PS50262"/>
    </source>
</evidence>
<protein>
    <recommendedName>
        <fullName evidence="11">G-protein coupled receptors family 1 profile domain-containing protein</fullName>
    </recommendedName>
</protein>
<keyword evidence="6 8" id="KW-0675">Receptor</keyword>
<evidence type="ECO:0000256" key="9">
    <source>
        <dbReference type="SAM" id="MobiDB-lite"/>
    </source>
</evidence>
<organism>
    <name type="scientific">Branchiostoma floridae</name>
    <name type="common">Florida lancelet</name>
    <name type="synonym">Amphioxus</name>
    <dbReference type="NCBI Taxonomy" id="7739"/>
    <lineage>
        <taxon>Eukaryota</taxon>
        <taxon>Metazoa</taxon>
        <taxon>Chordata</taxon>
        <taxon>Cephalochordata</taxon>
        <taxon>Leptocardii</taxon>
        <taxon>Amphioxiformes</taxon>
        <taxon>Branchiostomatidae</taxon>
        <taxon>Branchiostoma</taxon>
    </lineage>
</organism>
<dbReference type="Pfam" id="PF00001">
    <property type="entry name" value="7tm_1"/>
    <property type="match status" value="1"/>
</dbReference>
<dbReference type="PROSITE" id="PS50262">
    <property type="entry name" value="G_PROTEIN_RECEP_F1_2"/>
    <property type="match status" value="1"/>
</dbReference>
<dbReference type="AlphaFoldDB" id="C3Z6E8"/>
<feature type="transmembrane region" description="Helical" evidence="10">
    <location>
        <begin position="61"/>
        <end position="88"/>
    </location>
</feature>
<reference evidence="12" key="1">
    <citation type="journal article" date="2008" name="Nature">
        <title>The amphioxus genome and the evolution of the chordate karyotype.</title>
        <authorList>
            <consortium name="US DOE Joint Genome Institute (JGI-PGF)"/>
            <person name="Putnam N.H."/>
            <person name="Butts T."/>
            <person name="Ferrier D.E.K."/>
            <person name="Furlong R.F."/>
            <person name="Hellsten U."/>
            <person name="Kawashima T."/>
            <person name="Robinson-Rechavi M."/>
            <person name="Shoguchi E."/>
            <person name="Terry A."/>
            <person name="Yu J.-K."/>
            <person name="Benito-Gutierrez E.L."/>
            <person name="Dubchak I."/>
            <person name="Garcia-Fernandez J."/>
            <person name="Gibson-Brown J.J."/>
            <person name="Grigoriev I.V."/>
            <person name="Horton A.C."/>
            <person name="de Jong P.J."/>
            <person name="Jurka J."/>
            <person name="Kapitonov V.V."/>
            <person name="Kohara Y."/>
            <person name="Kuroki Y."/>
            <person name="Lindquist E."/>
            <person name="Lucas S."/>
            <person name="Osoegawa K."/>
            <person name="Pennacchio L.A."/>
            <person name="Salamov A.A."/>
            <person name="Satou Y."/>
            <person name="Sauka-Spengler T."/>
            <person name="Schmutz J."/>
            <person name="Shin-I T."/>
            <person name="Toyoda A."/>
            <person name="Bronner-Fraser M."/>
            <person name="Fujiyama A."/>
            <person name="Holland L.Z."/>
            <person name="Holland P.W.H."/>
            <person name="Satoh N."/>
            <person name="Rokhsar D.S."/>
        </authorList>
    </citation>
    <scope>NUCLEOTIDE SEQUENCE [LARGE SCALE GENOMIC DNA]</scope>
    <source>
        <strain evidence="12">S238N-H82</strain>
        <tissue evidence="12">Testes</tissue>
    </source>
</reference>
<gene>
    <name evidence="12" type="ORF">BRAFLDRAFT_107077</name>
</gene>
<evidence type="ECO:0000256" key="10">
    <source>
        <dbReference type="SAM" id="Phobius"/>
    </source>
</evidence>
<keyword evidence="4 8" id="KW-0297">G-protein coupled receptor</keyword>
<dbReference type="Gene3D" id="1.20.1070.10">
    <property type="entry name" value="Rhodopsin 7-helix transmembrane proteins"/>
    <property type="match status" value="1"/>
</dbReference>
<evidence type="ECO:0000256" key="1">
    <source>
        <dbReference type="ARBA" id="ARBA00004141"/>
    </source>
</evidence>
<name>C3Z6E8_BRAFL</name>
<dbReference type="InterPro" id="IPR000276">
    <property type="entry name" value="GPCR_Rhodpsn"/>
</dbReference>
<dbReference type="GO" id="GO:0004930">
    <property type="term" value="F:G protein-coupled receptor activity"/>
    <property type="evidence" value="ECO:0007669"/>
    <property type="project" value="UniProtKB-KW"/>
</dbReference>
<feature type="compositionally biased region" description="Polar residues" evidence="9">
    <location>
        <begin position="9"/>
        <end position="23"/>
    </location>
</feature>
<evidence type="ECO:0000313" key="12">
    <source>
        <dbReference type="EMBL" id="EEN51892.1"/>
    </source>
</evidence>
<evidence type="ECO:0000256" key="8">
    <source>
        <dbReference type="RuleBase" id="RU000688"/>
    </source>
</evidence>
<feature type="transmembrane region" description="Helical" evidence="10">
    <location>
        <begin position="228"/>
        <end position="252"/>
    </location>
</feature>
<evidence type="ECO:0000256" key="7">
    <source>
        <dbReference type="ARBA" id="ARBA00023224"/>
    </source>
</evidence>
<dbReference type="SUPFAM" id="SSF81321">
    <property type="entry name" value="Family A G protein-coupled receptor-like"/>
    <property type="match status" value="1"/>
</dbReference>